<evidence type="ECO:0000313" key="6">
    <source>
        <dbReference type="Proteomes" id="UP000183200"/>
    </source>
</evidence>
<dbReference type="InterPro" id="IPR000683">
    <property type="entry name" value="Gfo/Idh/MocA-like_OxRdtase_N"/>
</dbReference>
<dbReference type="EMBL" id="FNGY01000005">
    <property type="protein sequence ID" value="SDM83370.1"/>
    <property type="molecule type" value="Genomic_DNA"/>
</dbReference>
<evidence type="ECO:0000259" key="4">
    <source>
        <dbReference type="Pfam" id="PF22725"/>
    </source>
</evidence>
<proteinExistence type="inferred from homology"/>
<dbReference type="GO" id="GO:0016491">
    <property type="term" value="F:oxidoreductase activity"/>
    <property type="evidence" value="ECO:0007669"/>
    <property type="project" value="UniProtKB-KW"/>
</dbReference>
<evidence type="ECO:0000256" key="1">
    <source>
        <dbReference type="ARBA" id="ARBA00010928"/>
    </source>
</evidence>
<dbReference type="PANTHER" id="PTHR42840">
    <property type="entry name" value="NAD(P)-BINDING ROSSMANN-FOLD SUPERFAMILY PROTEIN-RELATED"/>
    <property type="match status" value="1"/>
</dbReference>
<dbReference type="PANTHER" id="PTHR42840:SF3">
    <property type="entry name" value="BINDING ROSSMANN FOLD OXIDOREDUCTASE, PUTATIVE (AFU_ORTHOLOGUE AFUA_2G10240)-RELATED"/>
    <property type="match status" value="1"/>
</dbReference>
<dbReference type="Pfam" id="PF22725">
    <property type="entry name" value="GFO_IDH_MocA_C3"/>
    <property type="match status" value="1"/>
</dbReference>
<evidence type="ECO:0000313" key="5">
    <source>
        <dbReference type="EMBL" id="SDM83370.1"/>
    </source>
</evidence>
<gene>
    <name evidence="5" type="ORF">SAMN05421820_105161</name>
</gene>
<reference evidence="6" key="1">
    <citation type="submission" date="2016-10" db="EMBL/GenBank/DDBJ databases">
        <authorList>
            <person name="Varghese N."/>
            <person name="Submissions S."/>
        </authorList>
    </citation>
    <scope>NUCLEOTIDE SEQUENCE [LARGE SCALE GENOMIC DNA]</scope>
    <source>
        <strain evidence="6">DSM 19110</strain>
    </source>
</reference>
<dbReference type="Proteomes" id="UP000183200">
    <property type="component" value="Unassembled WGS sequence"/>
</dbReference>
<dbReference type="RefSeq" id="WP_074608288.1">
    <property type="nucleotide sequence ID" value="NZ_FNGY01000005.1"/>
</dbReference>
<dbReference type="GO" id="GO:0000166">
    <property type="term" value="F:nucleotide binding"/>
    <property type="evidence" value="ECO:0007669"/>
    <property type="project" value="InterPro"/>
</dbReference>
<dbReference type="SUPFAM" id="SSF55347">
    <property type="entry name" value="Glyceraldehyde-3-phosphate dehydrogenase-like, C-terminal domain"/>
    <property type="match status" value="1"/>
</dbReference>
<dbReference type="SUPFAM" id="SSF51735">
    <property type="entry name" value="NAD(P)-binding Rossmann-fold domains"/>
    <property type="match status" value="1"/>
</dbReference>
<dbReference type="InterPro" id="IPR036291">
    <property type="entry name" value="NAD(P)-bd_dom_sf"/>
</dbReference>
<keyword evidence="6" id="KW-1185">Reference proteome</keyword>
<dbReference type="InterPro" id="IPR055170">
    <property type="entry name" value="GFO_IDH_MocA-like_dom"/>
</dbReference>
<evidence type="ECO:0000256" key="2">
    <source>
        <dbReference type="ARBA" id="ARBA00023002"/>
    </source>
</evidence>
<organism evidence="5 6">
    <name type="scientific">Pedobacter steynii</name>
    <dbReference type="NCBI Taxonomy" id="430522"/>
    <lineage>
        <taxon>Bacteria</taxon>
        <taxon>Pseudomonadati</taxon>
        <taxon>Bacteroidota</taxon>
        <taxon>Sphingobacteriia</taxon>
        <taxon>Sphingobacteriales</taxon>
        <taxon>Sphingobacteriaceae</taxon>
        <taxon>Pedobacter</taxon>
    </lineage>
</organism>
<dbReference type="Pfam" id="PF01408">
    <property type="entry name" value="GFO_IDH_MocA"/>
    <property type="match status" value="1"/>
</dbReference>
<feature type="domain" description="Gfo/Idh/MocA-like oxidoreductase N-terminal" evidence="3">
    <location>
        <begin position="1"/>
        <end position="109"/>
    </location>
</feature>
<sequence length="303" mass="34621">MNVLIIGLGSIAQKHINALKGIDPDVHFCALRSSTEAKEVDGVRNIYKLSALELSTIDFAIISNPTAYHQQTISTLIPYKIPLFIEKPVFDTLQIGTLLEEIAAQHTLTYVACNLRFLGCIAFVKQYIINKRINEVNSYCGSYLPDWRPGQDFRKIYSANIEMGGGVHIDLIHEMDYIYWLFGKPEEVTSTKANNSSLNISAMDYANYMLKYPEFCANIVLNYYRRDAKRSLEVLLDEGTIYVDLLENKVKYNGEIIYESDKNVLNTYEDQLLFFTEQVINNKVEFNSINEAFEVLKLCIAND</sequence>
<comment type="similarity">
    <text evidence="1">Belongs to the Gfo/Idh/MocA family.</text>
</comment>
<dbReference type="Gene3D" id="3.30.360.10">
    <property type="entry name" value="Dihydrodipicolinate Reductase, domain 2"/>
    <property type="match status" value="1"/>
</dbReference>
<evidence type="ECO:0000259" key="3">
    <source>
        <dbReference type="Pfam" id="PF01408"/>
    </source>
</evidence>
<keyword evidence="2" id="KW-0560">Oxidoreductase</keyword>
<protein>
    <submittedName>
        <fullName evidence="5">Predicted dehydrogenase</fullName>
    </submittedName>
</protein>
<name>A0A1G9WFW6_9SPHI</name>
<accession>A0A1G9WFW6</accession>
<feature type="domain" description="GFO/IDH/MocA-like oxidoreductase" evidence="4">
    <location>
        <begin position="124"/>
        <end position="241"/>
    </location>
</feature>
<dbReference type="OrthoDB" id="9815825at2"/>
<dbReference type="Gene3D" id="3.40.50.720">
    <property type="entry name" value="NAD(P)-binding Rossmann-like Domain"/>
    <property type="match status" value="1"/>
</dbReference>
<dbReference type="AlphaFoldDB" id="A0A1G9WFW6"/>